<comment type="caution">
    <text evidence="1">The sequence shown here is derived from an EMBL/GenBank/DDBJ whole genome shotgun (WGS) entry which is preliminary data.</text>
</comment>
<evidence type="ECO:0000313" key="2">
    <source>
        <dbReference type="Proteomes" id="UP000035444"/>
    </source>
</evidence>
<dbReference type="EMBL" id="LAQL01000016">
    <property type="protein sequence ID" value="KLN59339.1"/>
    <property type="molecule type" value="Genomic_DNA"/>
</dbReference>
<dbReference type="AlphaFoldDB" id="A0A0H2M9W8"/>
<organism evidence="1 2">
    <name type="scientific">Kiloniella spongiae</name>
    <dbReference type="NCBI Taxonomy" id="1489064"/>
    <lineage>
        <taxon>Bacteria</taxon>
        <taxon>Pseudomonadati</taxon>
        <taxon>Pseudomonadota</taxon>
        <taxon>Alphaproteobacteria</taxon>
        <taxon>Rhodospirillales</taxon>
        <taxon>Kiloniellaceae</taxon>
        <taxon>Kiloniella</taxon>
    </lineage>
</organism>
<dbReference type="OrthoDB" id="5460407at2"/>
<evidence type="ECO:0008006" key="3">
    <source>
        <dbReference type="Google" id="ProtNLM"/>
    </source>
</evidence>
<proteinExistence type="predicted"/>
<sequence>MKNNHRQYHHNKNQPNQNHQSKIIAVVYLSAFFVFNNQAISSEPSFKEVPCSAFADEDDLMTFAFWLDGYITGAQQKPIFDQEAIELLLEITLTSCQNNPEKAVFQIVSNLKSS</sequence>
<dbReference type="STRING" id="1489064.WH96_17705"/>
<reference evidence="1 2" key="1">
    <citation type="submission" date="2015-03" db="EMBL/GenBank/DDBJ databases">
        <title>Genome Sequence of Kiloniella spongiae MEBiC09566, isolated from a marine sponge.</title>
        <authorList>
            <person name="Shao Z."/>
            <person name="Wang L."/>
            <person name="Li X."/>
        </authorList>
    </citation>
    <scope>NUCLEOTIDE SEQUENCE [LARGE SCALE GENOMIC DNA]</scope>
    <source>
        <strain evidence="1 2">MEBiC09566</strain>
    </source>
</reference>
<keyword evidence="2" id="KW-1185">Reference proteome</keyword>
<protein>
    <recommendedName>
        <fullName evidence="3">Rap1a immunity protein domain-containing protein</fullName>
    </recommendedName>
</protein>
<gene>
    <name evidence="1" type="ORF">WH96_17705</name>
</gene>
<dbReference type="Proteomes" id="UP000035444">
    <property type="component" value="Unassembled WGS sequence"/>
</dbReference>
<dbReference type="InterPro" id="IPR010486">
    <property type="entry name" value="HNS-dep_expression_A/B"/>
</dbReference>
<evidence type="ECO:0000313" key="1">
    <source>
        <dbReference type="EMBL" id="KLN59339.1"/>
    </source>
</evidence>
<dbReference type="Pfam" id="PF06411">
    <property type="entry name" value="HdeA"/>
    <property type="match status" value="1"/>
</dbReference>
<accession>A0A0H2M9W8</accession>
<name>A0A0H2M9W8_9PROT</name>